<feature type="non-terminal residue" evidence="2">
    <location>
        <position position="1"/>
    </location>
</feature>
<dbReference type="Pfam" id="PF20629">
    <property type="entry name" value="GD_AH_C"/>
    <property type="match status" value="1"/>
</dbReference>
<name>X0XQ70_9ZZZZ</name>
<dbReference type="EMBL" id="BARS01042041">
    <property type="protein sequence ID" value="GAG38818.1"/>
    <property type="molecule type" value="Genomic_DNA"/>
</dbReference>
<dbReference type="PANTHER" id="PTHR30536">
    <property type="entry name" value="ALTRONATE/GALACTARATE DEHYDRATASE"/>
    <property type="match status" value="1"/>
</dbReference>
<dbReference type="InterPro" id="IPR052172">
    <property type="entry name" value="UxaA_altronate/galactarate_dh"/>
</dbReference>
<comment type="caution">
    <text evidence="2">The sequence shown here is derived from an EMBL/GenBank/DDBJ whole genome shotgun (WGS) entry which is preliminary data.</text>
</comment>
<organism evidence="2">
    <name type="scientific">marine sediment metagenome</name>
    <dbReference type="NCBI Taxonomy" id="412755"/>
    <lineage>
        <taxon>unclassified sequences</taxon>
        <taxon>metagenomes</taxon>
        <taxon>ecological metagenomes</taxon>
    </lineage>
</organism>
<evidence type="ECO:0000313" key="2">
    <source>
        <dbReference type="EMBL" id="GAG38818.1"/>
    </source>
</evidence>
<evidence type="ECO:0000259" key="1">
    <source>
        <dbReference type="Pfam" id="PF20629"/>
    </source>
</evidence>
<dbReference type="PANTHER" id="PTHR30536:SF5">
    <property type="entry name" value="ALTRONATE DEHYDRATASE"/>
    <property type="match status" value="1"/>
</dbReference>
<protein>
    <recommendedName>
        <fullName evidence="1">D-galactarate/Altronate dehydratase C-terminal domain-containing protein</fullName>
    </recommendedName>
</protein>
<dbReference type="GO" id="GO:0019698">
    <property type="term" value="P:D-galacturonate catabolic process"/>
    <property type="evidence" value="ECO:0007669"/>
    <property type="project" value="TreeGrafter"/>
</dbReference>
<gene>
    <name evidence="2" type="ORF">S01H1_63844</name>
</gene>
<accession>X0XQ70</accession>
<sequence length="225" mass="23173">LTANPAVGKAADRLVELGGTVILAETTEMIGALGPLLKSAESEEVAAKLKAKVERQEARARETLGPLADVVMAPGNVESGLTTIAEKSLGCITKGGSSLIREVVDYGDRPGRKGLVVMDTPGYDIESLAGMAAAGAQAILFTTGRGTPVGFPAVPVIKISSNSELFEAMPDDIDLDAGTILAGKSASQVGQQIMDVLLRVARGEKTRAEINGQAVFAIAQEGPAF</sequence>
<feature type="domain" description="D-galactarate/Altronate dehydratase C-terminal" evidence="1">
    <location>
        <begin position="1"/>
        <end position="222"/>
    </location>
</feature>
<dbReference type="InterPro" id="IPR048332">
    <property type="entry name" value="GD_AH_C"/>
</dbReference>
<reference evidence="2" key="1">
    <citation type="journal article" date="2014" name="Front. Microbiol.">
        <title>High frequency of phylogenetically diverse reductive dehalogenase-homologous genes in deep subseafloor sedimentary metagenomes.</title>
        <authorList>
            <person name="Kawai M."/>
            <person name="Futagami T."/>
            <person name="Toyoda A."/>
            <person name="Takaki Y."/>
            <person name="Nishi S."/>
            <person name="Hori S."/>
            <person name="Arai W."/>
            <person name="Tsubouchi T."/>
            <person name="Morono Y."/>
            <person name="Uchiyama I."/>
            <person name="Ito T."/>
            <person name="Fujiyama A."/>
            <person name="Inagaki F."/>
            <person name="Takami H."/>
        </authorList>
    </citation>
    <scope>NUCLEOTIDE SEQUENCE</scope>
    <source>
        <strain evidence="2">Expedition CK06-06</strain>
    </source>
</reference>
<proteinExistence type="predicted"/>
<dbReference type="AlphaFoldDB" id="X0XQ70"/>